<dbReference type="Proteomes" id="UP000799755">
    <property type="component" value="Unassembled WGS sequence"/>
</dbReference>
<comment type="caution">
    <text evidence="1">The sequence shown here is derived from an EMBL/GenBank/DDBJ whole genome shotgun (WGS) entry which is preliminary data.</text>
</comment>
<sequence length="593" mass="63014">MADTEVTTQGSVDNGSQVKKTETSAGAVSISPEPEAANATPPATDAIPVEVPVEYPTGAKLFLINLSLCLSVFLAALDNTIIATAIPKITNGFSSQADIGWYGSAYLLTQASVQLLFGKFYTVVSIKWVFLAAIGIFELGSLVCAVAPNSTALICGRAIAGLGAAGISSGAVIIITYSIPAPKRAMYTGLIGAMYGIASVAGPLLGGAFTDKVTWRWCFYINLPLGAVAVAVIILFFKPPHRTETSKLSFRDRISEFDLPGTAVFMPAVICLLLALQWGGTAHPWSNWRIILLLVLFGVLFCVWLRTQFWKGDTATVPPRLLKNRSIAAASWYIFSLGSYFLVLIYYLPVWFQAVKGTTAVESGIRNLPLILGLVIVSIISGIGVTVIGYYAPFMIASSIVSSVALGLMTTFTPDNGSNQWIGYQAMAGIGVGLGVQQPLIVVQSVLPLSQVSIGTSLMYFLQSIGGAIFVSIGQNVFANKLATDLAKYVPDLDPTIILQSGATSLQQSVPPQQLPLVQLAYNNAITRAFLVATVMASLTIIGALAVQWKSVKEKDSDGNKEAVDSENRETVESENREAADVAEKKETGDSAS</sequence>
<evidence type="ECO:0000313" key="2">
    <source>
        <dbReference type="Proteomes" id="UP000799755"/>
    </source>
</evidence>
<reference evidence="1" key="1">
    <citation type="journal article" date="2020" name="Stud. Mycol.">
        <title>101 Dothideomycetes genomes: a test case for predicting lifestyles and emergence of pathogens.</title>
        <authorList>
            <person name="Haridas S."/>
            <person name="Albert R."/>
            <person name="Binder M."/>
            <person name="Bloem J."/>
            <person name="Labutti K."/>
            <person name="Salamov A."/>
            <person name="Andreopoulos B."/>
            <person name="Baker S."/>
            <person name="Barry K."/>
            <person name="Bills G."/>
            <person name="Bluhm B."/>
            <person name="Cannon C."/>
            <person name="Castanera R."/>
            <person name="Culley D."/>
            <person name="Daum C."/>
            <person name="Ezra D."/>
            <person name="Gonzalez J."/>
            <person name="Henrissat B."/>
            <person name="Kuo A."/>
            <person name="Liang C."/>
            <person name="Lipzen A."/>
            <person name="Lutzoni F."/>
            <person name="Magnuson J."/>
            <person name="Mondo S."/>
            <person name="Nolan M."/>
            <person name="Ohm R."/>
            <person name="Pangilinan J."/>
            <person name="Park H.-J."/>
            <person name="Ramirez L."/>
            <person name="Alfaro M."/>
            <person name="Sun H."/>
            <person name="Tritt A."/>
            <person name="Yoshinaga Y."/>
            <person name="Zwiers L.-H."/>
            <person name="Turgeon B."/>
            <person name="Goodwin S."/>
            <person name="Spatafora J."/>
            <person name="Crous P."/>
            <person name="Grigoriev I."/>
        </authorList>
    </citation>
    <scope>NUCLEOTIDE SEQUENCE</scope>
    <source>
        <strain evidence="1">ATCC 200398</strain>
    </source>
</reference>
<proteinExistence type="predicted"/>
<name>A0ACB6QCZ0_9PLEO</name>
<protein>
    <submittedName>
        <fullName evidence="1">MFS general substrate transporter</fullName>
    </submittedName>
</protein>
<keyword evidence="2" id="KW-1185">Reference proteome</keyword>
<evidence type="ECO:0000313" key="1">
    <source>
        <dbReference type="EMBL" id="KAF2464016.1"/>
    </source>
</evidence>
<organism evidence="1 2">
    <name type="scientific">Lindgomyces ingoldianus</name>
    <dbReference type="NCBI Taxonomy" id="673940"/>
    <lineage>
        <taxon>Eukaryota</taxon>
        <taxon>Fungi</taxon>
        <taxon>Dikarya</taxon>
        <taxon>Ascomycota</taxon>
        <taxon>Pezizomycotina</taxon>
        <taxon>Dothideomycetes</taxon>
        <taxon>Pleosporomycetidae</taxon>
        <taxon>Pleosporales</taxon>
        <taxon>Lindgomycetaceae</taxon>
        <taxon>Lindgomyces</taxon>
    </lineage>
</organism>
<accession>A0ACB6QCZ0</accession>
<gene>
    <name evidence="1" type="ORF">BDR25DRAFT_307432</name>
</gene>
<dbReference type="EMBL" id="MU003541">
    <property type="protein sequence ID" value="KAF2464016.1"/>
    <property type="molecule type" value="Genomic_DNA"/>
</dbReference>